<dbReference type="KEGG" id="phet:94287949"/>
<dbReference type="Proteomes" id="UP000674318">
    <property type="component" value="Unassembled WGS sequence"/>
</dbReference>
<dbReference type="GeneID" id="94287949"/>
<accession>A0A836HJP9</accession>
<feature type="domain" description="Flagellar attachment zone protein 1 conserved" evidence="2">
    <location>
        <begin position="43"/>
        <end position="133"/>
    </location>
</feature>
<comment type="caution">
    <text evidence="3">The sequence shown here is derived from an EMBL/GenBank/DDBJ whole genome shotgun (WGS) entry which is preliminary data.</text>
</comment>
<feature type="coiled-coil region" evidence="1">
    <location>
        <begin position="222"/>
        <end position="271"/>
    </location>
</feature>
<evidence type="ECO:0000259" key="2">
    <source>
        <dbReference type="Pfam" id="PF23398"/>
    </source>
</evidence>
<evidence type="ECO:0000256" key="1">
    <source>
        <dbReference type="SAM" id="Coils"/>
    </source>
</evidence>
<evidence type="ECO:0000313" key="4">
    <source>
        <dbReference type="Proteomes" id="UP000674318"/>
    </source>
</evidence>
<gene>
    <name evidence="3" type="ORF">JKF63_01827</name>
</gene>
<dbReference type="AlphaFoldDB" id="A0A836HJP9"/>
<dbReference type="RefSeq" id="XP_067754029.1">
    <property type="nucleotide sequence ID" value="XM_067897872.1"/>
</dbReference>
<feature type="coiled-coil region" evidence="1">
    <location>
        <begin position="140"/>
        <end position="192"/>
    </location>
</feature>
<proteinExistence type="predicted"/>
<reference evidence="3 4" key="1">
    <citation type="submission" date="2021-02" db="EMBL/GenBank/DDBJ databases">
        <title>Porcisia hertigi Genome sequencing and assembly.</title>
        <authorList>
            <person name="Almutairi H."/>
            <person name="Gatherer D."/>
        </authorList>
    </citation>
    <scope>NUCLEOTIDE SEQUENCE [LARGE SCALE GENOMIC DNA]</scope>
    <source>
        <strain evidence="3 4">C119</strain>
    </source>
</reference>
<name>A0A836HJP9_9TRYP</name>
<sequence>MNALELSSWVSVRGRHSTPFEGFLHKVVSADPVLTRAAPSAVTVLSRLSKRFDGDDWKSLLASIPSLLRQTFVCEASNALGVGQEAITDVQFRLGSLYVTFHVTHDEDISQEEMDRRIEEYPFREMWRLYNQRDGAPDGLDAALQRLKEVEVELKDKTLEWEKQHSENEQKVKELEKKLHALENEMEGPVAEREQDLLQQLGREQGARKKVESQLKASDDMNKKLLESLKQEKMRAEKTAQRHNDLIAAIIQENKKEKEAKEREYNEQIEVKDYIIENFKSQLRSRANGSASPRNSIVDADQSEEFNRLMKRMEDMAAVLQRTQESESEARAQIRHLSDALKQSEEARQSELVSYDNNMVARTQEFHSYRDKKIAEDNEGRFTEYCESDCDRIGDGVKESTTIMRQYIDSLGDLVGSLQDRLHSISEEYNSDFTKTVPTLRVRQILDELRKGNVKFKETLQSSLFAIQHHWETQEPEARKILKGIEAVIEDSERSRGDVDRAISIIDSNTRAFEDHKDWTEQQQKMLSELLCSLRDLNRQVFDLPSPADP</sequence>
<dbReference type="OrthoDB" id="263354at2759"/>
<dbReference type="Pfam" id="PF23398">
    <property type="entry name" value="FAZ1_cons"/>
    <property type="match status" value="1"/>
</dbReference>
<dbReference type="EMBL" id="JAFJZO010000034">
    <property type="protein sequence ID" value="KAG5493994.1"/>
    <property type="molecule type" value="Genomic_DNA"/>
</dbReference>
<keyword evidence="4" id="KW-1185">Reference proteome</keyword>
<organism evidence="3 4">
    <name type="scientific">Porcisia hertigi</name>
    <dbReference type="NCBI Taxonomy" id="2761500"/>
    <lineage>
        <taxon>Eukaryota</taxon>
        <taxon>Discoba</taxon>
        <taxon>Euglenozoa</taxon>
        <taxon>Kinetoplastea</taxon>
        <taxon>Metakinetoplastina</taxon>
        <taxon>Trypanosomatida</taxon>
        <taxon>Trypanosomatidae</taxon>
        <taxon>Leishmaniinae</taxon>
        <taxon>Porcisia</taxon>
    </lineage>
</organism>
<keyword evidence="1" id="KW-0175">Coiled coil</keyword>
<protein>
    <recommendedName>
        <fullName evidence="2">Flagellar attachment zone protein 1 conserved domain-containing protein</fullName>
    </recommendedName>
</protein>
<dbReference type="InterPro" id="IPR056614">
    <property type="entry name" value="FAZ1_cons"/>
</dbReference>
<evidence type="ECO:0000313" key="3">
    <source>
        <dbReference type="EMBL" id="KAG5493994.1"/>
    </source>
</evidence>